<sequence>MSVLPILRYPDPGLKTVAQPVTVFDEALSRLADDLLETMRAAPGVGITACHCGIASRVVVIELKPGEPRLYVNPQIEAFSEDRFTATEGSVSMPGVTEDVERARAIRLTWQDLEGARHEGVMSGFEAVCMQHEIDQLDGIFWIQRLSRLKRERVVKRFQKASR</sequence>
<protein>
    <recommendedName>
        <fullName evidence="2">Peptide deformylase-like</fullName>
    </recommendedName>
    <alternativeName>
        <fullName evidence="2">Polypeptide deformylase-like</fullName>
    </alternativeName>
</protein>
<dbReference type="HAMAP" id="MF_00163">
    <property type="entry name" value="Pep_deformylase"/>
    <property type="match status" value="1"/>
</dbReference>
<keyword evidence="3" id="KW-0378">Hydrolase</keyword>
<gene>
    <name evidence="3" type="ORF">GGR23_002076</name>
</gene>
<dbReference type="Proteomes" id="UP000528286">
    <property type="component" value="Unassembled WGS sequence"/>
</dbReference>
<dbReference type="SUPFAM" id="SSF56420">
    <property type="entry name" value="Peptide deformylase"/>
    <property type="match status" value="1"/>
</dbReference>
<proteinExistence type="inferred from homology"/>
<dbReference type="Pfam" id="PF01327">
    <property type="entry name" value="Pep_deformylase"/>
    <property type="match status" value="1"/>
</dbReference>
<dbReference type="Gene3D" id="3.90.45.10">
    <property type="entry name" value="Peptide deformylase"/>
    <property type="match status" value="1"/>
</dbReference>
<name>A0A7W6J500_9HYPH</name>
<dbReference type="InterPro" id="IPR023635">
    <property type="entry name" value="Peptide_deformylase"/>
</dbReference>
<dbReference type="PIRSF" id="PIRSF004749">
    <property type="entry name" value="Pep_def"/>
    <property type="match status" value="1"/>
</dbReference>
<dbReference type="NCBIfam" id="TIGR00079">
    <property type="entry name" value="pept_deformyl"/>
    <property type="match status" value="1"/>
</dbReference>
<dbReference type="GO" id="GO:0042586">
    <property type="term" value="F:peptide deformylase activity"/>
    <property type="evidence" value="ECO:0007669"/>
    <property type="project" value="InterPro"/>
</dbReference>
<dbReference type="InterPro" id="IPR036821">
    <property type="entry name" value="Peptide_deformylase_sf"/>
</dbReference>
<evidence type="ECO:0000256" key="2">
    <source>
        <dbReference type="HAMAP-Rule" id="MF_00163"/>
    </source>
</evidence>
<reference evidence="3 4" key="1">
    <citation type="submission" date="2020-08" db="EMBL/GenBank/DDBJ databases">
        <title>Genomic Encyclopedia of Type Strains, Phase IV (KMG-IV): sequencing the most valuable type-strain genomes for metagenomic binning, comparative biology and taxonomic classification.</title>
        <authorList>
            <person name="Goeker M."/>
        </authorList>
    </citation>
    <scope>NUCLEOTIDE SEQUENCE [LARGE SCALE GENOMIC DNA]</scope>
    <source>
        <strain evidence="3 4">DSM 29853</strain>
    </source>
</reference>
<comment type="caution">
    <text evidence="2">Lacks conserved residue(s) required for the propagation of feature annotation.</text>
</comment>
<evidence type="ECO:0000313" key="4">
    <source>
        <dbReference type="Proteomes" id="UP000528286"/>
    </source>
</evidence>
<dbReference type="CDD" id="cd00487">
    <property type="entry name" value="Pep_deformylase"/>
    <property type="match status" value="1"/>
</dbReference>
<evidence type="ECO:0000256" key="1">
    <source>
        <dbReference type="ARBA" id="ARBA00010759"/>
    </source>
</evidence>
<dbReference type="NCBIfam" id="NF001159">
    <property type="entry name" value="PRK00150.1-3"/>
    <property type="match status" value="1"/>
</dbReference>
<accession>A0A7W6J500</accession>
<keyword evidence="4" id="KW-1185">Reference proteome</keyword>
<dbReference type="PRINTS" id="PR01576">
    <property type="entry name" value="PDEFORMYLASE"/>
</dbReference>
<dbReference type="AlphaFoldDB" id="A0A7W6J500"/>
<dbReference type="PANTHER" id="PTHR10458">
    <property type="entry name" value="PEPTIDE DEFORMYLASE"/>
    <property type="match status" value="1"/>
</dbReference>
<evidence type="ECO:0000313" key="3">
    <source>
        <dbReference type="EMBL" id="MBB4064889.1"/>
    </source>
</evidence>
<organism evidence="3 4">
    <name type="scientific">Gellertiella hungarica</name>
    <dbReference type="NCBI Taxonomy" id="1572859"/>
    <lineage>
        <taxon>Bacteria</taxon>
        <taxon>Pseudomonadati</taxon>
        <taxon>Pseudomonadota</taxon>
        <taxon>Alphaproteobacteria</taxon>
        <taxon>Hyphomicrobiales</taxon>
        <taxon>Rhizobiaceae</taxon>
        <taxon>Gellertiella</taxon>
    </lineage>
</organism>
<comment type="caution">
    <text evidence="3">The sequence shown here is derived from an EMBL/GenBank/DDBJ whole genome shotgun (WGS) entry which is preliminary data.</text>
</comment>
<comment type="similarity">
    <text evidence="1 2">Belongs to the polypeptide deformylase family.</text>
</comment>
<dbReference type="EMBL" id="JACIEZ010000003">
    <property type="protein sequence ID" value="MBB4064889.1"/>
    <property type="molecule type" value="Genomic_DNA"/>
</dbReference>
<dbReference type="NCBIfam" id="NF009484">
    <property type="entry name" value="PRK12846.1-5"/>
    <property type="match status" value="1"/>
</dbReference>
<dbReference type="RefSeq" id="WP_183366185.1">
    <property type="nucleotide sequence ID" value="NZ_JACIEZ010000003.1"/>
</dbReference>
<feature type="active site" evidence="2">
    <location>
        <position position="133"/>
    </location>
</feature>
<dbReference type="PANTHER" id="PTHR10458:SF22">
    <property type="entry name" value="PEPTIDE DEFORMYLASE"/>
    <property type="match status" value="1"/>
</dbReference>